<dbReference type="SUPFAM" id="SSF52009">
    <property type="entry name" value="Phosphohistidine domain"/>
    <property type="match status" value="1"/>
</dbReference>
<sequence length="546" mass="58571">MSPHGGVEPTDPTRGSSHPGGFWTRVNISEAVTDVMTPLCWSFWSTAGEPGVRAGYHDLGIVPRREIRSPATPEESVSACFYGRIALNVELLRRTVGAIPGASADDFERDMLGAVRPDAPPVPTSLRRLPAIAVKSPIAQFALARRARRLHADQLAWWQANVLGDAPGVPPDLLEQAFDRFRRAVRVHMAARTLVTSLQAQVIALARRAGLPDLFLPLFSGLGGVTESALAEQLWALSRGHGDIGSVISRYGFHGSNEGNLDGRSWREDPAALQAHITALRNMPDTGNPARGAHEAAAQRKAAFAELLARLPRRRRPGARLVHRLAAQHVRSLQLSKESFLIAIDGGRAAARAQGARLAAQGAVTDPDDLFYLSVDESRTAADAGVQELIDFRRRRREEYRGLEIPVTFTGMPTPRRPDDRGSGSAGITGIPASPGTAEGPVRVISDPADSGLSAGEIIVCRVTDPSWTPLFMRAKAAVIDIGSTGSHGAIIARELSIPCVIGTSDASTRLYTGQRVHVDGYSGEIRVMSMPDARKVSSANRTSDA</sequence>
<comment type="caution">
    <text evidence="3">The sequence shown here is derived from an EMBL/GenBank/DDBJ whole genome shotgun (WGS) entry which is preliminary data.</text>
</comment>
<name>A0A4R5BGQ8_9ACTN</name>
<dbReference type="GO" id="GO:0016772">
    <property type="term" value="F:transferase activity, transferring phosphorus-containing groups"/>
    <property type="evidence" value="ECO:0007669"/>
    <property type="project" value="InterPro"/>
</dbReference>
<proteinExistence type="predicted"/>
<gene>
    <name evidence="3" type="ORF">E1298_19895</name>
</gene>
<dbReference type="PANTHER" id="PTHR43615:SF1">
    <property type="entry name" value="PPDK_N DOMAIN-CONTAINING PROTEIN"/>
    <property type="match status" value="1"/>
</dbReference>
<evidence type="ECO:0000313" key="4">
    <source>
        <dbReference type="Proteomes" id="UP000294513"/>
    </source>
</evidence>
<dbReference type="Proteomes" id="UP000294513">
    <property type="component" value="Unassembled WGS sequence"/>
</dbReference>
<evidence type="ECO:0000313" key="3">
    <source>
        <dbReference type="EMBL" id="TDD84483.1"/>
    </source>
</evidence>
<dbReference type="PANTHER" id="PTHR43615">
    <property type="entry name" value="PHOSPHOENOLPYRUVATE SYNTHASE-RELATED"/>
    <property type="match status" value="1"/>
</dbReference>
<reference evidence="3 4" key="1">
    <citation type="submission" date="2019-03" db="EMBL/GenBank/DDBJ databases">
        <title>Draft genome sequences of novel Actinobacteria.</title>
        <authorList>
            <person name="Sahin N."/>
            <person name="Ay H."/>
            <person name="Saygin H."/>
        </authorList>
    </citation>
    <scope>NUCLEOTIDE SEQUENCE [LARGE SCALE GENOMIC DNA]</scope>
    <source>
        <strain evidence="3 4">H3C3</strain>
    </source>
</reference>
<dbReference type="InterPro" id="IPR051549">
    <property type="entry name" value="PEP_Utilizing_Enz"/>
</dbReference>
<dbReference type="Gene3D" id="3.50.30.10">
    <property type="entry name" value="Phosphohistidine domain"/>
    <property type="match status" value="1"/>
</dbReference>
<accession>A0A4R5BGQ8</accession>
<feature type="region of interest" description="Disordered" evidence="1">
    <location>
        <begin position="1"/>
        <end position="21"/>
    </location>
</feature>
<dbReference type="AlphaFoldDB" id="A0A4R5BGQ8"/>
<keyword evidence="4" id="KW-1185">Reference proteome</keyword>
<dbReference type="EMBL" id="SMKU01000101">
    <property type="protein sequence ID" value="TDD84483.1"/>
    <property type="molecule type" value="Genomic_DNA"/>
</dbReference>
<dbReference type="OrthoDB" id="9765468at2"/>
<feature type="region of interest" description="Disordered" evidence="1">
    <location>
        <begin position="408"/>
        <end position="442"/>
    </location>
</feature>
<evidence type="ECO:0000259" key="2">
    <source>
        <dbReference type="Pfam" id="PF00391"/>
    </source>
</evidence>
<dbReference type="Pfam" id="PF00391">
    <property type="entry name" value="PEP-utilizers"/>
    <property type="match status" value="1"/>
</dbReference>
<feature type="domain" description="PEP-utilising enzyme mobile" evidence="2">
    <location>
        <begin position="455"/>
        <end position="524"/>
    </location>
</feature>
<evidence type="ECO:0000256" key="1">
    <source>
        <dbReference type="SAM" id="MobiDB-lite"/>
    </source>
</evidence>
<organism evidence="3 4">
    <name type="scientific">Actinomadura rubrisoli</name>
    <dbReference type="NCBI Taxonomy" id="2530368"/>
    <lineage>
        <taxon>Bacteria</taxon>
        <taxon>Bacillati</taxon>
        <taxon>Actinomycetota</taxon>
        <taxon>Actinomycetes</taxon>
        <taxon>Streptosporangiales</taxon>
        <taxon>Thermomonosporaceae</taxon>
        <taxon>Actinomadura</taxon>
    </lineage>
</organism>
<dbReference type="RefSeq" id="WP_131895385.1">
    <property type="nucleotide sequence ID" value="NZ_SMKU01000101.1"/>
</dbReference>
<dbReference type="InterPro" id="IPR008279">
    <property type="entry name" value="PEP-util_enz_mobile_dom"/>
</dbReference>
<protein>
    <submittedName>
        <fullName evidence="3">Peptidase</fullName>
    </submittedName>
</protein>
<dbReference type="InterPro" id="IPR036637">
    <property type="entry name" value="Phosphohistidine_dom_sf"/>
</dbReference>